<dbReference type="GO" id="GO:0020037">
    <property type="term" value="F:heme binding"/>
    <property type="evidence" value="ECO:0007669"/>
    <property type="project" value="InterPro"/>
</dbReference>
<accession>A0A411EAI3</accession>
<proteinExistence type="predicted"/>
<feature type="chain" id="PRO_5019346553" evidence="5">
    <location>
        <begin position="25"/>
        <end position="134"/>
    </location>
</feature>
<keyword evidence="1 4" id="KW-0349">Heme</keyword>
<keyword evidence="2 4" id="KW-0479">Metal-binding</keyword>
<dbReference type="Pfam" id="PF13442">
    <property type="entry name" value="Cytochrome_CBB3"/>
    <property type="match status" value="1"/>
</dbReference>
<dbReference type="GO" id="GO:0009055">
    <property type="term" value="F:electron transfer activity"/>
    <property type="evidence" value="ECO:0007669"/>
    <property type="project" value="InterPro"/>
</dbReference>
<sequence>MKNAFIFALLSVLCLGFLSFTDYIQEAWVVPGNYKTMKNPTDKSDKENLAIGKSLYSKHCKSCHGAEGYGDGPKAADLKGDLGDFSSAEFQKQTDGELFYKTTFGRDDMPEFEKKIPDAEDRWLVVNYMRTLEE</sequence>
<dbReference type="Proteomes" id="UP000290889">
    <property type="component" value="Chromosome"/>
</dbReference>
<dbReference type="GO" id="GO:0046872">
    <property type="term" value="F:metal ion binding"/>
    <property type="evidence" value="ECO:0007669"/>
    <property type="project" value="UniProtKB-KW"/>
</dbReference>
<organism evidence="7 8">
    <name type="scientific">Muriicola soli</name>
    <dbReference type="NCBI Taxonomy" id="2507538"/>
    <lineage>
        <taxon>Bacteria</taxon>
        <taxon>Pseudomonadati</taxon>
        <taxon>Bacteroidota</taxon>
        <taxon>Flavobacteriia</taxon>
        <taxon>Flavobacteriales</taxon>
        <taxon>Flavobacteriaceae</taxon>
        <taxon>Muriicola</taxon>
    </lineage>
</organism>
<evidence type="ECO:0000256" key="3">
    <source>
        <dbReference type="ARBA" id="ARBA00023004"/>
    </source>
</evidence>
<protein>
    <submittedName>
        <fullName evidence="7">Cytochrome c</fullName>
    </submittedName>
</protein>
<evidence type="ECO:0000259" key="6">
    <source>
        <dbReference type="PROSITE" id="PS51007"/>
    </source>
</evidence>
<feature type="signal peptide" evidence="5">
    <location>
        <begin position="1"/>
        <end position="24"/>
    </location>
</feature>
<dbReference type="InterPro" id="IPR009056">
    <property type="entry name" value="Cyt_c-like_dom"/>
</dbReference>
<dbReference type="OrthoDB" id="9811395at2"/>
<dbReference type="PROSITE" id="PS51007">
    <property type="entry name" value="CYTC"/>
    <property type="match status" value="1"/>
</dbReference>
<evidence type="ECO:0000256" key="4">
    <source>
        <dbReference type="PROSITE-ProRule" id="PRU00433"/>
    </source>
</evidence>
<keyword evidence="5" id="KW-0732">Signal</keyword>
<dbReference type="SUPFAM" id="SSF46626">
    <property type="entry name" value="Cytochrome c"/>
    <property type="match status" value="1"/>
</dbReference>
<evidence type="ECO:0000256" key="2">
    <source>
        <dbReference type="ARBA" id="ARBA00022723"/>
    </source>
</evidence>
<evidence type="ECO:0000256" key="5">
    <source>
        <dbReference type="SAM" id="SignalP"/>
    </source>
</evidence>
<evidence type="ECO:0000256" key="1">
    <source>
        <dbReference type="ARBA" id="ARBA00022617"/>
    </source>
</evidence>
<evidence type="ECO:0000313" key="8">
    <source>
        <dbReference type="Proteomes" id="UP000290889"/>
    </source>
</evidence>
<keyword evidence="8" id="KW-1185">Reference proteome</keyword>
<evidence type="ECO:0000313" key="7">
    <source>
        <dbReference type="EMBL" id="QBA64547.1"/>
    </source>
</evidence>
<dbReference type="RefSeq" id="WP_129604884.1">
    <property type="nucleotide sequence ID" value="NZ_CP035544.1"/>
</dbReference>
<name>A0A411EAI3_9FLAO</name>
<dbReference type="EMBL" id="CP035544">
    <property type="protein sequence ID" value="QBA64547.1"/>
    <property type="molecule type" value="Genomic_DNA"/>
</dbReference>
<dbReference type="Gene3D" id="1.10.760.10">
    <property type="entry name" value="Cytochrome c-like domain"/>
    <property type="match status" value="1"/>
</dbReference>
<dbReference type="InterPro" id="IPR036909">
    <property type="entry name" value="Cyt_c-like_dom_sf"/>
</dbReference>
<reference evidence="7 8" key="1">
    <citation type="submission" date="2019-01" db="EMBL/GenBank/DDBJ databases">
        <title>Muriicola soli sp. nov., isolated from soil.</title>
        <authorList>
            <person name="Kang H.J."/>
            <person name="Kim S.B."/>
        </authorList>
    </citation>
    <scope>NUCLEOTIDE SEQUENCE [LARGE SCALE GENOMIC DNA]</scope>
    <source>
        <strain evidence="7 8">MMS17-SY002</strain>
    </source>
</reference>
<dbReference type="AlphaFoldDB" id="A0A411EAI3"/>
<gene>
    <name evidence="7" type="ORF">EQY75_08420</name>
</gene>
<dbReference type="KEGG" id="mur:EQY75_08420"/>
<keyword evidence="3 4" id="KW-0408">Iron</keyword>
<feature type="domain" description="Cytochrome c" evidence="6">
    <location>
        <begin position="47"/>
        <end position="133"/>
    </location>
</feature>